<comment type="caution">
    <text evidence="1">The sequence shown here is derived from an EMBL/GenBank/DDBJ whole genome shotgun (WGS) entry which is preliminary data.</text>
</comment>
<dbReference type="Proteomes" id="UP000814140">
    <property type="component" value="Unassembled WGS sequence"/>
</dbReference>
<gene>
    <name evidence="1" type="ORF">BV25DRAFT_1839648</name>
</gene>
<organism evidence="1 2">
    <name type="scientific">Artomyces pyxidatus</name>
    <dbReference type="NCBI Taxonomy" id="48021"/>
    <lineage>
        <taxon>Eukaryota</taxon>
        <taxon>Fungi</taxon>
        <taxon>Dikarya</taxon>
        <taxon>Basidiomycota</taxon>
        <taxon>Agaricomycotina</taxon>
        <taxon>Agaricomycetes</taxon>
        <taxon>Russulales</taxon>
        <taxon>Auriscalpiaceae</taxon>
        <taxon>Artomyces</taxon>
    </lineage>
</organism>
<proteinExistence type="predicted"/>
<dbReference type="EMBL" id="MU277219">
    <property type="protein sequence ID" value="KAI0060337.1"/>
    <property type="molecule type" value="Genomic_DNA"/>
</dbReference>
<sequence>MSSTVAPPPTTVSASPNMLPEEHAKNFVASQLLEELAKLRAHAPAMTLLGNRGAAMKKRETWGREVARIVEYLDSVQESDNEAVREVVATASLVLEYANARRPDPGEWLQWGSRLMPNEWLRFERERDGQEAELKYVGTKSPGRRLTEMVRYRKMRRLRLLDDLMAGRRTALLVMLELEALDEQLPQEVPVPEGMLYLYGDDTDFGTDRSFEGEHVD</sequence>
<protein>
    <submittedName>
        <fullName evidence="1">Uncharacterized protein</fullName>
    </submittedName>
</protein>
<name>A0ACB8SVW6_9AGAM</name>
<keyword evidence="2" id="KW-1185">Reference proteome</keyword>
<accession>A0ACB8SVW6</accession>
<reference evidence="1" key="2">
    <citation type="journal article" date="2022" name="New Phytol.">
        <title>Evolutionary transition to the ectomycorrhizal habit in the genomes of a hyperdiverse lineage of mushroom-forming fungi.</title>
        <authorList>
            <person name="Looney B."/>
            <person name="Miyauchi S."/>
            <person name="Morin E."/>
            <person name="Drula E."/>
            <person name="Courty P.E."/>
            <person name="Kohler A."/>
            <person name="Kuo A."/>
            <person name="LaButti K."/>
            <person name="Pangilinan J."/>
            <person name="Lipzen A."/>
            <person name="Riley R."/>
            <person name="Andreopoulos W."/>
            <person name="He G."/>
            <person name="Johnson J."/>
            <person name="Nolan M."/>
            <person name="Tritt A."/>
            <person name="Barry K.W."/>
            <person name="Grigoriev I.V."/>
            <person name="Nagy L.G."/>
            <person name="Hibbett D."/>
            <person name="Henrissat B."/>
            <person name="Matheny P.B."/>
            <person name="Labbe J."/>
            <person name="Martin F.M."/>
        </authorList>
    </citation>
    <scope>NUCLEOTIDE SEQUENCE</scope>
    <source>
        <strain evidence="1">HHB10654</strain>
    </source>
</reference>
<evidence type="ECO:0000313" key="1">
    <source>
        <dbReference type="EMBL" id="KAI0060337.1"/>
    </source>
</evidence>
<evidence type="ECO:0000313" key="2">
    <source>
        <dbReference type="Proteomes" id="UP000814140"/>
    </source>
</evidence>
<reference evidence="1" key="1">
    <citation type="submission" date="2021-03" db="EMBL/GenBank/DDBJ databases">
        <authorList>
            <consortium name="DOE Joint Genome Institute"/>
            <person name="Ahrendt S."/>
            <person name="Looney B.P."/>
            <person name="Miyauchi S."/>
            <person name="Morin E."/>
            <person name="Drula E."/>
            <person name="Courty P.E."/>
            <person name="Chicoki N."/>
            <person name="Fauchery L."/>
            <person name="Kohler A."/>
            <person name="Kuo A."/>
            <person name="Labutti K."/>
            <person name="Pangilinan J."/>
            <person name="Lipzen A."/>
            <person name="Riley R."/>
            <person name="Andreopoulos W."/>
            <person name="He G."/>
            <person name="Johnson J."/>
            <person name="Barry K.W."/>
            <person name="Grigoriev I.V."/>
            <person name="Nagy L."/>
            <person name="Hibbett D."/>
            <person name="Henrissat B."/>
            <person name="Matheny P.B."/>
            <person name="Labbe J."/>
            <person name="Martin F."/>
        </authorList>
    </citation>
    <scope>NUCLEOTIDE SEQUENCE</scope>
    <source>
        <strain evidence="1">HHB10654</strain>
    </source>
</reference>